<keyword evidence="1" id="KW-0472">Membrane</keyword>
<organism evidence="2 3">
    <name type="scientific">Synchytrium endobioticum</name>
    <dbReference type="NCBI Taxonomy" id="286115"/>
    <lineage>
        <taxon>Eukaryota</taxon>
        <taxon>Fungi</taxon>
        <taxon>Fungi incertae sedis</taxon>
        <taxon>Chytridiomycota</taxon>
        <taxon>Chytridiomycota incertae sedis</taxon>
        <taxon>Chytridiomycetes</taxon>
        <taxon>Synchytriales</taxon>
        <taxon>Synchytriaceae</taxon>
        <taxon>Synchytrium</taxon>
    </lineage>
</organism>
<dbReference type="AlphaFoldDB" id="A0A507DSG6"/>
<protein>
    <submittedName>
        <fullName evidence="2">Uncharacterized protein</fullName>
    </submittedName>
</protein>
<evidence type="ECO:0000313" key="2">
    <source>
        <dbReference type="EMBL" id="TPX54663.1"/>
    </source>
</evidence>
<accession>A0A507DSG6</accession>
<gene>
    <name evidence="2" type="ORF">SeMB42_g00142</name>
</gene>
<dbReference type="VEuPathDB" id="FungiDB:SeMB42_g00142"/>
<reference evidence="2 3" key="1">
    <citation type="journal article" date="2019" name="Sci. Rep.">
        <title>Comparative genomics of chytrid fungi reveal insights into the obligate biotrophic and pathogenic lifestyle of Synchytrium endobioticum.</title>
        <authorList>
            <person name="van de Vossenberg B.T.L.H."/>
            <person name="Warris S."/>
            <person name="Nguyen H.D.T."/>
            <person name="van Gent-Pelzer M.P.E."/>
            <person name="Joly D.L."/>
            <person name="van de Geest H.C."/>
            <person name="Bonants P.J.M."/>
            <person name="Smith D.S."/>
            <person name="Levesque C.A."/>
            <person name="van der Lee T.A.J."/>
        </authorList>
    </citation>
    <scope>NUCLEOTIDE SEQUENCE [LARGE SCALE GENOMIC DNA]</scope>
    <source>
        <strain evidence="2 3">MB42</strain>
    </source>
</reference>
<dbReference type="EMBL" id="QEAN01000003">
    <property type="protein sequence ID" value="TPX54663.1"/>
    <property type="molecule type" value="Genomic_DNA"/>
</dbReference>
<keyword evidence="1" id="KW-0812">Transmembrane</keyword>
<name>A0A507DSG6_9FUNG</name>
<dbReference type="Proteomes" id="UP000317494">
    <property type="component" value="Unassembled WGS sequence"/>
</dbReference>
<evidence type="ECO:0000256" key="1">
    <source>
        <dbReference type="SAM" id="Phobius"/>
    </source>
</evidence>
<sequence>MTDFAKRPFLIILHYFILPFCQGAMYGLGETTARFYMRKWFGDMVTPPVSTSATVIKKNLLNNYSKRIPTLLSSPREDEMEWKHVVEAIFGHVDAPATSYSSRSTQQLHTKTTVGSLAIGAGNSWGRSVYIPSW</sequence>
<proteinExistence type="predicted"/>
<comment type="caution">
    <text evidence="2">The sequence shown here is derived from an EMBL/GenBank/DDBJ whole genome shotgun (WGS) entry which is preliminary data.</text>
</comment>
<keyword evidence="3" id="KW-1185">Reference proteome</keyword>
<evidence type="ECO:0000313" key="3">
    <source>
        <dbReference type="Proteomes" id="UP000317494"/>
    </source>
</evidence>
<keyword evidence="1" id="KW-1133">Transmembrane helix</keyword>
<feature type="transmembrane region" description="Helical" evidence="1">
    <location>
        <begin position="12"/>
        <end position="29"/>
    </location>
</feature>